<feature type="region of interest" description="Disordered" evidence="1">
    <location>
        <begin position="192"/>
        <end position="219"/>
    </location>
</feature>
<proteinExistence type="predicted"/>
<organism evidence="2 3">
    <name type="scientific">Acipenser ruthenus</name>
    <name type="common">Sterlet sturgeon</name>
    <dbReference type="NCBI Taxonomy" id="7906"/>
    <lineage>
        <taxon>Eukaryota</taxon>
        <taxon>Metazoa</taxon>
        <taxon>Chordata</taxon>
        <taxon>Craniata</taxon>
        <taxon>Vertebrata</taxon>
        <taxon>Euteleostomi</taxon>
        <taxon>Actinopterygii</taxon>
        <taxon>Chondrostei</taxon>
        <taxon>Acipenseriformes</taxon>
        <taxon>Acipenseridae</taxon>
        <taxon>Acipenser</taxon>
    </lineage>
</organism>
<evidence type="ECO:0000313" key="3">
    <source>
        <dbReference type="Proteomes" id="UP000289886"/>
    </source>
</evidence>
<evidence type="ECO:0000313" key="2">
    <source>
        <dbReference type="EMBL" id="RXM98871.1"/>
    </source>
</evidence>
<gene>
    <name evidence="2" type="ORF">EOD39_12529</name>
</gene>
<evidence type="ECO:0000256" key="1">
    <source>
        <dbReference type="SAM" id="MobiDB-lite"/>
    </source>
</evidence>
<accession>A0A662YSL7</accession>
<dbReference type="Proteomes" id="UP000289886">
    <property type="component" value="Unassembled WGS sequence"/>
</dbReference>
<dbReference type="AlphaFoldDB" id="A0A662YSL7"/>
<feature type="compositionally biased region" description="Polar residues" evidence="1">
    <location>
        <begin position="17"/>
        <end position="27"/>
    </location>
</feature>
<feature type="compositionally biased region" description="Basic and acidic residues" evidence="1">
    <location>
        <begin position="210"/>
        <end position="219"/>
    </location>
</feature>
<name>A0A662YSL7_ACIRT</name>
<protein>
    <submittedName>
        <fullName evidence="2">Transcriptional activator GLI3</fullName>
    </submittedName>
</protein>
<dbReference type="EMBL" id="SCEB01000536">
    <property type="protein sequence ID" value="RXM98871.1"/>
    <property type="molecule type" value="Genomic_DNA"/>
</dbReference>
<sequence>MEAQSHTTTAAEKKKVQNSIVKGSTRTDVSEKAVASSTTSNEDESPGQPYQRERRNAISMQSHSGGQGLGKISEEPSTSAEERASLVKKEIHGSHSHLAEHSVPYRGTLFAMDPRNGYMDHHYPVVPDTENLRHNERDLYTSKCHFDLSDPLLHLLNLSQLPERAAQERENVTDQKMKKDIKESELKEVRSITGLALPSKMPGTGGSSRQSEKHPLALR</sequence>
<feature type="region of interest" description="Disordered" evidence="1">
    <location>
        <begin position="1"/>
        <end position="84"/>
    </location>
</feature>
<feature type="compositionally biased region" description="Polar residues" evidence="1">
    <location>
        <begin position="1"/>
        <end position="10"/>
    </location>
</feature>
<reference evidence="2 3" key="1">
    <citation type="submission" date="2019-01" db="EMBL/GenBank/DDBJ databases">
        <title>Draft Genome and Complete Hox-Cluster Characterization of the Sterlet Sturgeon (Acipenser ruthenus).</title>
        <authorList>
            <person name="Wei Q."/>
        </authorList>
    </citation>
    <scope>NUCLEOTIDE SEQUENCE [LARGE SCALE GENOMIC DNA]</scope>
    <source>
        <strain evidence="2">WHYD16114868_AA</strain>
        <tissue evidence="2">Blood</tissue>
    </source>
</reference>
<keyword evidence="3" id="KW-1185">Reference proteome</keyword>
<comment type="caution">
    <text evidence="2">The sequence shown here is derived from an EMBL/GenBank/DDBJ whole genome shotgun (WGS) entry which is preliminary data.</text>
</comment>